<dbReference type="Gramene" id="AET5Gv20589000.14">
    <property type="protein sequence ID" value="AET5Gv20589000.14"/>
    <property type="gene ID" value="AET5Gv20589000"/>
</dbReference>
<evidence type="ECO:0000256" key="3">
    <source>
        <dbReference type="ARBA" id="ARBA00022679"/>
    </source>
</evidence>
<dbReference type="Pfam" id="PF01189">
    <property type="entry name" value="Methyltr_RsmB-F"/>
    <property type="match status" value="1"/>
</dbReference>
<feature type="domain" description="SAM-dependent MTase RsmB/NOP-type" evidence="7">
    <location>
        <begin position="1"/>
        <end position="128"/>
    </location>
</feature>
<reference evidence="9" key="1">
    <citation type="journal article" date="2014" name="Science">
        <title>Ancient hybridizations among the ancestral genomes of bread wheat.</title>
        <authorList>
            <consortium name="International Wheat Genome Sequencing Consortium,"/>
            <person name="Marcussen T."/>
            <person name="Sandve S.R."/>
            <person name="Heier L."/>
            <person name="Spannagl M."/>
            <person name="Pfeifer M."/>
            <person name="Jakobsen K.S."/>
            <person name="Wulff B.B."/>
            <person name="Steuernagel B."/>
            <person name="Mayer K.F."/>
            <person name="Olsen O.A."/>
        </authorList>
    </citation>
    <scope>NUCLEOTIDE SEQUENCE [LARGE SCALE GENOMIC DNA]</scope>
    <source>
        <strain evidence="9">cv. AL8/78</strain>
    </source>
</reference>
<evidence type="ECO:0000256" key="4">
    <source>
        <dbReference type="ARBA" id="ARBA00022691"/>
    </source>
</evidence>
<feature type="binding site" evidence="6">
    <location>
        <position position="6"/>
    </location>
    <ligand>
        <name>S-adenosyl-L-methionine</name>
        <dbReference type="ChEBI" id="CHEBI:59789"/>
    </ligand>
</feature>
<comment type="caution">
    <text evidence="6">Lacks conserved residue(s) required for the propagation of feature annotation.</text>
</comment>
<reference evidence="8" key="4">
    <citation type="submission" date="2019-03" db="UniProtKB">
        <authorList>
            <consortium name="EnsemblPlants"/>
        </authorList>
    </citation>
    <scope>IDENTIFICATION</scope>
</reference>
<proteinExistence type="inferred from homology"/>
<keyword evidence="4 6" id="KW-0949">S-adenosyl-L-methionine</keyword>
<keyword evidence="3 6" id="KW-0808">Transferase</keyword>
<dbReference type="PROSITE" id="PS01153">
    <property type="entry name" value="NOL1_NOP2_SUN"/>
    <property type="match status" value="1"/>
</dbReference>
<keyword evidence="2 6" id="KW-0489">Methyltransferase</keyword>
<dbReference type="SUPFAM" id="SSF53335">
    <property type="entry name" value="S-adenosyl-L-methionine-dependent methyltransferases"/>
    <property type="match status" value="1"/>
</dbReference>
<keyword evidence="5 6" id="KW-0694">RNA-binding</keyword>
<evidence type="ECO:0000256" key="6">
    <source>
        <dbReference type="PROSITE-ProRule" id="PRU01023"/>
    </source>
</evidence>
<protein>
    <recommendedName>
        <fullName evidence="7">SAM-dependent MTase RsmB/NOP-type domain-containing protein</fullName>
    </recommendedName>
</protein>
<dbReference type="Gene3D" id="3.40.50.150">
    <property type="entry name" value="Vaccinia Virus protein VP39"/>
    <property type="match status" value="1"/>
</dbReference>
<accession>A0A453L0Y8</accession>
<reference evidence="8" key="3">
    <citation type="journal article" date="2017" name="Nature">
        <title>Genome sequence of the progenitor of the wheat D genome Aegilops tauschii.</title>
        <authorList>
            <person name="Luo M.C."/>
            <person name="Gu Y.Q."/>
            <person name="Puiu D."/>
            <person name="Wang H."/>
            <person name="Twardziok S.O."/>
            <person name="Deal K.R."/>
            <person name="Huo N."/>
            <person name="Zhu T."/>
            <person name="Wang L."/>
            <person name="Wang Y."/>
            <person name="McGuire P.E."/>
            <person name="Liu S."/>
            <person name="Long H."/>
            <person name="Ramasamy R.K."/>
            <person name="Rodriguez J.C."/>
            <person name="Van S.L."/>
            <person name="Yuan L."/>
            <person name="Wang Z."/>
            <person name="Xia Z."/>
            <person name="Xiao L."/>
            <person name="Anderson O.D."/>
            <person name="Ouyang S."/>
            <person name="Liang Y."/>
            <person name="Zimin A.V."/>
            <person name="Pertea G."/>
            <person name="Qi P."/>
            <person name="Bennetzen J.L."/>
            <person name="Dai X."/>
            <person name="Dawson M.W."/>
            <person name="Muller H.G."/>
            <person name="Kugler K."/>
            <person name="Rivarola-Duarte L."/>
            <person name="Spannagl M."/>
            <person name="Mayer K.F.X."/>
            <person name="Lu F.H."/>
            <person name="Bevan M.W."/>
            <person name="Leroy P."/>
            <person name="Li P."/>
            <person name="You F.M."/>
            <person name="Sun Q."/>
            <person name="Liu Z."/>
            <person name="Lyons E."/>
            <person name="Wicker T."/>
            <person name="Salzberg S.L."/>
            <person name="Devos K.M."/>
            <person name="Dvorak J."/>
        </authorList>
    </citation>
    <scope>NUCLEOTIDE SEQUENCE [LARGE SCALE GENOMIC DNA]</scope>
    <source>
        <strain evidence="8">cv. AL8/78</strain>
    </source>
</reference>
<dbReference type="Proteomes" id="UP000015105">
    <property type="component" value="Chromosome 5D"/>
</dbReference>
<reference evidence="9" key="2">
    <citation type="journal article" date="2017" name="Nat. Plants">
        <title>The Aegilops tauschii genome reveals multiple impacts of transposons.</title>
        <authorList>
            <person name="Zhao G."/>
            <person name="Zou C."/>
            <person name="Li K."/>
            <person name="Wang K."/>
            <person name="Li T."/>
            <person name="Gao L."/>
            <person name="Zhang X."/>
            <person name="Wang H."/>
            <person name="Yang Z."/>
            <person name="Liu X."/>
            <person name="Jiang W."/>
            <person name="Mao L."/>
            <person name="Kong X."/>
            <person name="Jiao Y."/>
            <person name="Jia J."/>
        </authorList>
    </citation>
    <scope>NUCLEOTIDE SEQUENCE [LARGE SCALE GENOMIC DNA]</scope>
    <source>
        <strain evidence="9">cv. AL8/78</strain>
    </source>
</reference>
<keyword evidence="9" id="KW-1185">Reference proteome</keyword>
<dbReference type="PROSITE" id="PS51686">
    <property type="entry name" value="SAM_MT_RSMB_NOP"/>
    <property type="match status" value="1"/>
</dbReference>
<evidence type="ECO:0000256" key="5">
    <source>
        <dbReference type="ARBA" id="ARBA00022884"/>
    </source>
</evidence>
<comment type="similarity">
    <text evidence="1 6">Belongs to the class I-like SAM-binding methyltransferase superfamily. RsmB/NOP family.</text>
</comment>
<dbReference type="PANTHER" id="PTHR22808:SF1">
    <property type="entry name" value="RNA CYTOSINE-C(5)-METHYLTRANSFERASE NSUN2-RELATED"/>
    <property type="match status" value="1"/>
</dbReference>
<feature type="active site" description="Nucleophile" evidence="6">
    <location>
        <position position="119"/>
    </location>
</feature>
<dbReference type="InterPro" id="IPR029063">
    <property type="entry name" value="SAM-dependent_MTases_sf"/>
</dbReference>
<dbReference type="AlphaFoldDB" id="A0A453L0Y8"/>
<organism evidence="8 9">
    <name type="scientific">Aegilops tauschii subsp. strangulata</name>
    <name type="common">Goatgrass</name>
    <dbReference type="NCBI Taxonomy" id="200361"/>
    <lineage>
        <taxon>Eukaryota</taxon>
        <taxon>Viridiplantae</taxon>
        <taxon>Streptophyta</taxon>
        <taxon>Embryophyta</taxon>
        <taxon>Tracheophyta</taxon>
        <taxon>Spermatophyta</taxon>
        <taxon>Magnoliopsida</taxon>
        <taxon>Liliopsida</taxon>
        <taxon>Poales</taxon>
        <taxon>Poaceae</taxon>
        <taxon>BOP clade</taxon>
        <taxon>Pooideae</taxon>
        <taxon>Triticodae</taxon>
        <taxon>Triticeae</taxon>
        <taxon>Triticinae</taxon>
        <taxon>Aegilops</taxon>
    </lineage>
</organism>
<dbReference type="PRINTS" id="PR02008">
    <property type="entry name" value="RCMTFAMILY"/>
</dbReference>
<dbReference type="InterPro" id="IPR023267">
    <property type="entry name" value="RCMT"/>
</dbReference>
<sequence>QVVANDVDVQRCNLLIHQTKRMCTANLIVTNHEAQNFPGCSLAKFCPEACAESKLQRLEFDRILCDVPCSGDGTARKAPDMWRTWNIGMGNGLHRLQVEIAMRGIGLLKVGGRMVYSTCSMNPVENEA</sequence>
<dbReference type="GO" id="GO:0001510">
    <property type="term" value="P:RNA methylation"/>
    <property type="evidence" value="ECO:0007669"/>
    <property type="project" value="InterPro"/>
</dbReference>
<name>A0A453L0Y8_AEGTS</name>
<dbReference type="InterPro" id="IPR001678">
    <property type="entry name" value="MeTrfase_RsmB-F_NOP2_dom"/>
</dbReference>
<evidence type="ECO:0000259" key="7">
    <source>
        <dbReference type="PROSITE" id="PS51686"/>
    </source>
</evidence>
<dbReference type="InterPro" id="IPR049560">
    <property type="entry name" value="MeTrfase_RsmB-F_NOP2_cat"/>
</dbReference>
<feature type="binding site" evidence="6">
    <location>
        <position position="66"/>
    </location>
    <ligand>
        <name>S-adenosyl-L-methionine</name>
        <dbReference type="ChEBI" id="CHEBI:59789"/>
    </ligand>
</feature>
<evidence type="ECO:0000256" key="2">
    <source>
        <dbReference type="ARBA" id="ARBA00022603"/>
    </source>
</evidence>
<dbReference type="InterPro" id="IPR018314">
    <property type="entry name" value="RsmB/NOL1/NOP2-like_CS"/>
</dbReference>
<evidence type="ECO:0000313" key="9">
    <source>
        <dbReference type="Proteomes" id="UP000015105"/>
    </source>
</evidence>
<dbReference type="GO" id="GO:0008173">
    <property type="term" value="F:RNA methyltransferase activity"/>
    <property type="evidence" value="ECO:0007669"/>
    <property type="project" value="InterPro"/>
</dbReference>
<dbReference type="EnsemblPlants" id="AET5Gv20589000.14">
    <property type="protein sequence ID" value="AET5Gv20589000.14"/>
    <property type="gene ID" value="AET5Gv20589000"/>
</dbReference>
<evidence type="ECO:0000313" key="8">
    <source>
        <dbReference type="EnsemblPlants" id="AET5Gv20589000.14"/>
    </source>
</evidence>
<reference evidence="8" key="5">
    <citation type="journal article" date="2021" name="G3 (Bethesda)">
        <title>Aegilops tauschii genome assembly Aet v5.0 features greater sequence contiguity and improved annotation.</title>
        <authorList>
            <person name="Wang L."/>
            <person name="Zhu T."/>
            <person name="Rodriguez J.C."/>
            <person name="Deal K.R."/>
            <person name="Dubcovsky J."/>
            <person name="McGuire P.E."/>
            <person name="Lux T."/>
            <person name="Spannagl M."/>
            <person name="Mayer K.F.X."/>
            <person name="Baldrich P."/>
            <person name="Meyers B.C."/>
            <person name="Huo N."/>
            <person name="Gu Y.Q."/>
            <person name="Zhou H."/>
            <person name="Devos K.M."/>
            <person name="Bennetzen J.L."/>
            <person name="Unver T."/>
            <person name="Budak H."/>
            <person name="Gulick P.J."/>
            <person name="Galiba G."/>
            <person name="Kalapos B."/>
            <person name="Nelson D.R."/>
            <person name="Li P."/>
            <person name="You F.M."/>
            <person name="Luo M.C."/>
            <person name="Dvorak J."/>
        </authorList>
    </citation>
    <scope>NUCLEOTIDE SEQUENCE [LARGE SCALE GENOMIC DNA]</scope>
    <source>
        <strain evidence="8">cv. AL8/78</strain>
    </source>
</reference>
<dbReference type="GO" id="GO:0003723">
    <property type="term" value="F:RNA binding"/>
    <property type="evidence" value="ECO:0007669"/>
    <property type="project" value="UniProtKB-UniRule"/>
</dbReference>
<evidence type="ECO:0000256" key="1">
    <source>
        <dbReference type="ARBA" id="ARBA00007494"/>
    </source>
</evidence>
<dbReference type="PANTHER" id="PTHR22808">
    <property type="entry name" value="NCL1 YEAST -RELATED NOL1/NOP2/FMU SUN DOMAIN-CONTAINING"/>
    <property type="match status" value="1"/>
</dbReference>